<reference evidence="5" key="1">
    <citation type="submission" date="2019-07" db="EMBL/GenBank/DDBJ databases">
        <title>De Novo Assembly of kiwifruit Actinidia rufa.</title>
        <authorList>
            <person name="Sugita-Konishi S."/>
            <person name="Sato K."/>
            <person name="Mori E."/>
            <person name="Abe Y."/>
            <person name="Kisaki G."/>
            <person name="Hamano K."/>
            <person name="Suezawa K."/>
            <person name="Otani M."/>
            <person name="Fukuda T."/>
            <person name="Manabe T."/>
            <person name="Gomi K."/>
            <person name="Tabuchi M."/>
            <person name="Akimitsu K."/>
            <person name="Kataoka I."/>
        </authorList>
    </citation>
    <scope>NUCLEOTIDE SEQUENCE [LARGE SCALE GENOMIC DNA]</scope>
    <source>
        <strain evidence="5">cv. Fuchu</strain>
    </source>
</reference>
<dbReference type="PROSITE" id="PS50096">
    <property type="entry name" value="IQ"/>
    <property type="match status" value="1"/>
</dbReference>
<keyword evidence="5" id="KW-1185">Reference proteome</keyword>
<gene>
    <name evidence="4" type="ORF">Acr_00g0029860</name>
</gene>
<evidence type="ECO:0000256" key="1">
    <source>
        <dbReference type="ARBA" id="ARBA00022860"/>
    </source>
</evidence>
<feature type="compositionally biased region" description="Basic residues" evidence="3">
    <location>
        <begin position="343"/>
        <end position="358"/>
    </location>
</feature>
<evidence type="ECO:0000313" key="4">
    <source>
        <dbReference type="EMBL" id="GFS33658.1"/>
    </source>
</evidence>
<keyword evidence="1" id="KW-0112">Calmodulin-binding</keyword>
<dbReference type="EMBL" id="BJWL01000193">
    <property type="protein sequence ID" value="GFS33658.1"/>
    <property type="molecule type" value="Genomic_DNA"/>
</dbReference>
<dbReference type="PANTHER" id="PTHR32295:SF15">
    <property type="entry name" value="PROTEIN IQ-DOMAIN 33"/>
    <property type="match status" value="1"/>
</dbReference>
<feature type="region of interest" description="Disordered" evidence="3">
    <location>
        <begin position="337"/>
        <end position="366"/>
    </location>
</feature>
<comment type="caution">
    <text evidence="4">The sequence shown here is derived from an EMBL/GenBank/DDBJ whole genome shotgun (WGS) entry which is preliminary data.</text>
</comment>
<dbReference type="CDD" id="cd23767">
    <property type="entry name" value="IQCD"/>
    <property type="match status" value="1"/>
</dbReference>
<comment type="similarity">
    <text evidence="2">Belongs to the IQD family.</text>
</comment>
<dbReference type="GO" id="GO:0005516">
    <property type="term" value="F:calmodulin binding"/>
    <property type="evidence" value="ECO:0007669"/>
    <property type="project" value="UniProtKB-KW"/>
</dbReference>
<dbReference type="OrthoDB" id="779903at2759"/>
<organism evidence="4 5">
    <name type="scientific">Actinidia rufa</name>
    <dbReference type="NCBI Taxonomy" id="165716"/>
    <lineage>
        <taxon>Eukaryota</taxon>
        <taxon>Viridiplantae</taxon>
        <taxon>Streptophyta</taxon>
        <taxon>Embryophyta</taxon>
        <taxon>Tracheophyta</taxon>
        <taxon>Spermatophyta</taxon>
        <taxon>Magnoliopsida</taxon>
        <taxon>eudicotyledons</taxon>
        <taxon>Gunneridae</taxon>
        <taxon>Pentapetalae</taxon>
        <taxon>asterids</taxon>
        <taxon>Ericales</taxon>
        <taxon>Actinidiaceae</taxon>
        <taxon>Actinidia</taxon>
    </lineage>
</organism>
<dbReference type="AlphaFoldDB" id="A0A7J0DEM4"/>
<feature type="region of interest" description="Disordered" evidence="3">
    <location>
        <begin position="1"/>
        <end position="26"/>
    </location>
</feature>
<evidence type="ECO:0000313" key="5">
    <source>
        <dbReference type="Proteomes" id="UP000585474"/>
    </source>
</evidence>
<name>A0A7J0DEM4_9ERIC</name>
<feature type="compositionally biased region" description="Polar residues" evidence="3">
    <location>
        <begin position="1"/>
        <end position="15"/>
    </location>
</feature>
<accession>A0A7J0DEM4</accession>
<proteinExistence type="inferred from homology"/>
<dbReference type="InterPro" id="IPR000048">
    <property type="entry name" value="IQ_motif_EF-hand-BS"/>
</dbReference>
<evidence type="ECO:0008006" key="6">
    <source>
        <dbReference type="Google" id="ProtNLM"/>
    </source>
</evidence>
<sequence>MGIFSKSRSVGANESNVRESAVEKRKWRSSVRSYLCGDEFNSVLAEDDSASVRSSEVTVTQPMPESSQGTIIQKQQTLESSEATVTQTVPEEFTDKGENVQRKEIKDKLPEEKQNSTARLFLQEDAALVIQAAFKGYLARHQNRGIKSMDGEQELLVGGGTPSRESLGTSIEVQTGNSTEVFSTREEIMAIHHRLQQKARTAALKLKEDWDDSTVSSNITKMRIQNRLEATTRRERALAYAYSQQLRICSKKKHNRSDGTKTNMGWSWLERWMATRLPESSSFESFEMNQLEPININQRSVVKKRFLDLAGEEKESCGSNEVSVQFDSISVSAPREKYDSKSTKNRLKATRSISRRKTVPSYNCPREHSKPLHQLWQPHLAQLLQQEGAAFVPDSRSCGMPIHES</sequence>
<evidence type="ECO:0000256" key="2">
    <source>
        <dbReference type="ARBA" id="ARBA00024341"/>
    </source>
</evidence>
<dbReference type="PANTHER" id="PTHR32295">
    <property type="entry name" value="IQ-DOMAIN 5-RELATED"/>
    <property type="match status" value="1"/>
</dbReference>
<protein>
    <recommendedName>
        <fullName evidence="6">Protein IQ-DOMAIN 1</fullName>
    </recommendedName>
</protein>
<evidence type="ECO:0000256" key="3">
    <source>
        <dbReference type="SAM" id="MobiDB-lite"/>
    </source>
</evidence>
<dbReference type="Pfam" id="PF00612">
    <property type="entry name" value="IQ"/>
    <property type="match status" value="1"/>
</dbReference>
<dbReference type="Proteomes" id="UP000585474">
    <property type="component" value="Unassembled WGS sequence"/>
</dbReference>